<gene>
    <name evidence="1" type="primary">Necator_chrX.g25804</name>
    <name evidence="1" type="ORF">RB195_025638</name>
</gene>
<protein>
    <recommendedName>
        <fullName evidence="3">Phlebovirus glycoprotein G2 fusion domain-containing protein</fullName>
    </recommendedName>
</protein>
<evidence type="ECO:0008006" key="3">
    <source>
        <dbReference type="Google" id="ProtNLM"/>
    </source>
</evidence>
<name>A0ABR1ET72_NECAM</name>
<keyword evidence="2" id="KW-1185">Reference proteome</keyword>
<reference evidence="1 2" key="1">
    <citation type="submission" date="2023-08" db="EMBL/GenBank/DDBJ databases">
        <title>A Necator americanus chromosomal reference genome.</title>
        <authorList>
            <person name="Ilik V."/>
            <person name="Petrzelkova K.J."/>
            <person name="Pardy F."/>
            <person name="Fuh T."/>
            <person name="Niatou-Singa F.S."/>
            <person name="Gouil Q."/>
            <person name="Baker L."/>
            <person name="Ritchie M.E."/>
            <person name="Jex A.R."/>
            <person name="Gazzola D."/>
            <person name="Li H."/>
            <person name="Toshio Fujiwara R."/>
            <person name="Zhan B."/>
            <person name="Aroian R.V."/>
            <person name="Pafco B."/>
            <person name="Schwarz E.M."/>
        </authorList>
    </citation>
    <scope>NUCLEOTIDE SEQUENCE [LARGE SCALE GENOMIC DNA]</scope>
    <source>
        <strain evidence="1 2">Aroian</strain>
        <tissue evidence="1">Whole animal</tissue>
    </source>
</reference>
<evidence type="ECO:0000313" key="2">
    <source>
        <dbReference type="Proteomes" id="UP001303046"/>
    </source>
</evidence>
<sequence>MTKVDSNYITINNDVIAYKKRSGNRLHESRHWWMLPLLLYVLLIVRHSTPYILTSGDADNSNGALQSYSPLRTFLIPSFVPERQDSEDLGGGGLLRRSWLDAWRDAFPTKPYAPPCGHCQCATIPTCACQGSRSIEPIIDHISNGAVVTCSHPFYPVTMECRTGDNWIEEDLVHTDNKIH</sequence>
<comment type="caution">
    <text evidence="1">The sequence shown here is derived from an EMBL/GenBank/DDBJ whole genome shotgun (WGS) entry which is preliminary data.</text>
</comment>
<accession>A0ABR1ET72</accession>
<dbReference type="EMBL" id="JAVFWL010000006">
    <property type="protein sequence ID" value="KAK6765845.1"/>
    <property type="molecule type" value="Genomic_DNA"/>
</dbReference>
<organism evidence="1 2">
    <name type="scientific">Necator americanus</name>
    <name type="common">Human hookworm</name>
    <dbReference type="NCBI Taxonomy" id="51031"/>
    <lineage>
        <taxon>Eukaryota</taxon>
        <taxon>Metazoa</taxon>
        <taxon>Ecdysozoa</taxon>
        <taxon>Nematoda</taxon>
        <taxon>Chromadorea</taxon>
        <taxon>Rhabditida</taxon>
        <taxon>Rhabditina</taxon>
        <taxon>Rhabditomorpha</taxon>
        <taxon>Strongyloidea</taxon>
        <taxon>Ancylostomatidae</taxon>
        <taxon>Bunostominae</taxon>
        <taxon>Necator</taxon>
    </lineage>
</organism>
<evidence type="ECO:0000313" key="1">
    <source>
        <dbReference type="EMBL" id="KAK6765845.1"/>
    </source>
</evidence>
<proteinExistence type="predicted"/>
<dbReference type="Proteomes" id="UP001303046">
    <property type="component" value="Unassembled WGS sequence"/>
</dbReference>